<feature type="compositionally biased region" description="Basic residues" evidence="1">
    <location>
        <begin position="258"/>
        <end position="271"/>
    </location>
</feature>
<dbReference type="Proteomes" id="UP000663829">
    <property type="component" value="Unassembled WGS sequence"/>
</dbReference>
<feature type="compositionally biased region" description="Polar residues" evidence="1">
    <location>
        <begin position="199"/>
        <end position="227"/>
    </location>
</feature>
<evidence type="ECO:0000313" key="3">
    <source>
        <dbReference type="EMBL" id="CAF1363617.1"/>
    </source>
</evidence>
<dbReference type="FunFam" id="2.30.29.30:FF:000024">
    <property type="entry name" value="Spectrin beta chain"/>
    <property type="match status" value="1"/>
</dbReference>
<dbReference type="SUPFAM" id="SSF50729">
    <property type="entry name" value="PH domain-like"/>
    <property type="match status" value="1"/>
</dbReference>
<dbReference type="InterPro" id="IPR001849">
    <property type="entry name" value="PH_domain"/>
</dbReference>
<comment type="caution">
    <text evidence="3">The sequence shown here is derived from an EMBL/GenBank/DDBJ whole genome shotgun (WGS) entry which is preliminary data.</text>
</comment>
<dbReference type="EMBL" id="CAJNOQ010015546">
    <property type="protein sequence ID" value="CAF1363617.1"/>
    <property type="molecule type" value="Genomic_DNA"/>
</dbReference>
<dbReference type="InterPro" id="IPR011993">
    <property type="entry name" value="PH-like_dom_sf"/>
</dbReference>
<gene>
    <name evidence="3" type="ORF">GPM918_LOCUS31503</name>
    <name evidence="4" type="ORF">SRO942_LOCUS32149</name>
</gene>
<evidence type="ECO:0000313" key="4">
    <source>
        <dbReference type="EMBL" id="CAF4244033.1"/>
    </source>
</evidence>
<evidence type="ECO:0000259" key="2">
    <source>
        <dbReference type="PROSITE" id="PS50003"/>
    </source>
</evidence>
<feature type="domain" description="PH" evidence="2">
    <location>
        <begin position="72"/>
        <end position="181"/>
    </location>
</feature>
<evidence type="ECO:0000256" key="1">
    <source>
        <dbReference type="SAM" id="MobiDB-lite"/>
    </source>
</evidence>
<dbReference type="GO" id="GO:0005543">
    <property type="term" value="F:phospholipid binding"/>
    <property type="evidence" value="ECO:0007669"/>
    <property type="project" value="InterPro"/>
</dbReference>
<feature type="region of interest" description="Disordered" evidence="1">
    <location>
        <begin position="199"/>
        <end position="271"/>
    </location>
</feature>
<protein>
    <recommendedName>
        <fullName evidence="2">PH domain-containing protein</fullName>
    </recommendedName>
</protein>
<dbReference type="PANTHER" id="PTHR37283:SF1">
    <property type="entry name" value="PH DOMAIN-CONTAINING PROTEIN YHR131C"/>
    <property type="match status" value="1"/>
</dbReference>
<dbReference type="Gene3D" id="2.30.29.30">
    <property type="entry name" value="Pleckstrin-homology domain (PH domain)/Phosphotyrosine-binding domain (PTB)"/>
    <property type="match status" value="1"/>
</dbReference>
<dbReference type="PROSITE" id="PS50003">
    <property type="entry name" value="PH_DOMAIN"/>
    <property type="match status" value="1"/>
</dbReference>
<dbReference type="CDD" id="cd10571">
    <property type="entry name" value="PH_beta_spectrin"/>
    <property type="match status" value="1"/>
</dbReference>
<evidence type="ECO:0000313" key="5">
    <source>
        <dbReference type="Proteomes" id="UP000663829"/>
    </source>
</evidence>
<sequence>MYLDEFKTWDERDAERPLKPTLSGDYHDHTTTTTVTDGRPSTLPSGKKRPSQEIDSGLKQQQRRSESISRQQVVKEGLLTRKHEWEAHERKAQHRAWEKLYCVLTGSRLQFYKDQKHYKTSRTYSDDLLFDNLTNVLPATDYRKKTNVFRVRLAGGNEYLFHAKDDLEMNEWIQAINTCIPSTSTSHIIAQIPLIAVTSSSSPRHQPPTIMTSSTSGVEITSTQSPPTAIEQKSRTLPTESQPISSSTTTGTTTSTSGKKKSGGFFSMKRK</sequence>
<feature type="compositionally biased region" description="Basic and acidic residues" evidence="1">
    <location>
        <begin position="1"/>
        <end position="18"/>
    </location>
</feature>
<dbReference type="PRINTS" id="PR00683">
    <property type="entry name" value="SPECTRINPH"/>
</dbReference>
<dbReference type="Pfam" id="PF15410">
    <property type="entry name" value="PH_9"/>
    <property type="match status" value="1"/>
</dbReference>
<dbReference type="InterPro" id="IPR041681">
    <property type="entry name" value="PH_9"/>
</dbReference>
<feature type="compositionally biased region" description="Polar residues" evidence="1">
    <location>
        <begin position="235"/>
        <end position="244"/>
    </location>
</feature>
<dbReference type="SMART" id="SM00233">
    <property type="entry name" value="PH"/>
    <property type="match status" value="1"/>
</dbReference>
<dbReference type="AlphaFoldDB" id="A0A815IBD0"/>
<dbReference type="OrthoDB" id="6250595at2759"/>
<dbReference type="PANTHER" id="PTHR37283">
    <property type="entry name" value="PH DOMAIN-CONTAINING PROTEIN YHR131C"/>
    <property type="match status" value="1"/>
</dbReference>
<proteinExistence type="predicted"/>
<organism evidence="3 5">
    <name type="scientific">Didymodactylos carnosus</name>
    <dbReference type="NCBI Taxonomy" id="1234261"/>
    <lineage>
        <taxon>Eukaryota</taxon>
        <taxon>Metazoa</taxon>
        <taxon>Spiralia</taxon>
        <taxon>Gnathifera</taxon>
        <taxon>Rotifera</taxon>
        <taxon>Eurotatoria</taxon>
        <taxon>Bdelloidea</taxon>
        <taxon>Philodinida</taxon>
        <taxon>Philodinidae</taxon>
        <taxon>Didymodactylos</taxon>
    </lineage>
</organism>
<dbReference type="InterPro" id="IPR001605">
    <property type="entry name" value="PH_dom-spectrin-type"/>
</dbReference>
<reference evidence="3" key="1">
    <citation type="submission" date="2021-02" db="EMBL/GenBank/DDBJ databases">
        <authorList>
            <person name="Nowell W R."/>
        </authorList>
    </citation>
    <scope>NUCLEOTIDE SEQUENCE</scope>
</reference>
<feature type="region of interest" description="Disordered" evidence="1">
    <location>
        <begin position="1"/>
        <end position="73"/>
    </location>
</feature>
<name>A0A815IBD0_9BILA</name>
<accession>A0A815IBD0</accession>
<feature type="compositionally biased region" description="Low complexity" evidence="1">
    <location>
        <begin position="245"/>
        <end position="257"/>
    </location>
</feature>
<dbReference type="Proteomes" id="UP000681722">
    <property type="component" value="Unassembled WGS sequence"/>
</dbReference>
<dbReference type="EMBL" id="CAJOBC010071479">
    <property type="protein sequence ID" value="CAF4244033.1"/>
    <property type="molecule type" value="Genomic_DNA"/>
</dbReference>
<keyword evidence="5" id="KW-1185">Reference proteome</keyword>